<dbReference type="Proteomes" id="UP000054691">
    <property type="component" value="Unassembled WGS sequence"/>
</dbReference>
<dbReference type="EMBL" id="LNYE01000013">
    <property type="protein sequence ID" value="KTD13091.1"/>
    <property type="molecule type" value="Genomic_DNA"/>
</dbReference>
<dbReference type="Proteomes" id="UP000254476">
    <property type="component" value="Unassembled WGS sequence"/>
</dbReference>
<proteinExistence type="predicted"/>
<sequence length="124" mass="13416">MKINLNGVIISFLLLIFSGSLLAATPMAATPKIKFKTCADPKIPLKTITAVNHIDCDASVDPTFNVYFGVVNVYKNNQKITPRASCNALAQGNKVKLVLKQRAQNGKKFFDVHVCKPIGALPSS</sequence>
<gene>
    <name evidence="2" type="ORF">Lgra_0955</name>
    <name evidence="3" type="ORF">NCTC12388_00502</name>
</gene>
<reference evidence="3 5" key="2">
    <citation type="submission" date="2018-06" db="EMBL/GenBank/DDBJ databases">
        <authorList>
            <consortium name="Pathogen Informatics"/>
            <person name="Doyle S."/>
        </authorList>
    </citation>
    <scope>NUCLEOTIDE SEQUENCE [LARGE SCALE GENOMIC DNA]</scope>
    <source>
        <strain evidence="3 5">NCTC12388</strain>
    </source>
</reference>
<evidence type="ECO:0000313" key="2">
    <source>
        <dbReference type="EMBL" id="KTD13091.1"/>
    </source>
</evidence>
<keyword evidence="4" id="KW-1185">Reference proteome</keyword>
<dbReference type="RefSeq" id="WP_058498141.1">
    <property type="nucleotide sequence ID" value="NZ_CAAAHW010000002.1"/>
</dbReference>
<evidence type="ECO:0000313" key="4">
    <source>
        <dbReference type="Proteomes" id="UP000054691"/>
    </source>
</evidence>
<dbReference type="OrthoDB" id="9893787at2"/>
<accession>A0A378J3H1</accession>
<dbReference type="AlphaFoldDB" id="A0A378J3H1"/>
<evidence type="ECO:0000256" key="1">
    <source>
        <dbReference type="SAM" id="SignalP"/>
    </source>
</evidence>
<protein>
    <submittedName>
        <fullName evidence="3">Uncharacterized protein</fullName>
    </submittedName>
</protein>
<dbReference type="EMBL" id="UGOB01000001">
    <property type="protein sequence ID" value="STX42059.1"/>
    <property type="molecule type" value="Genomic_DNA"/>
</dbReference>
<organism evidence="3 5">
    <name type="scientific">Legionella gratiana</name>
    <dbReference type="NCBI Taxonomy" id="45066"/>
    <lineage>
        <taxon>Bacteria</taxon>
        <taxon>Pseudomonadati</taxon>
        <taxon>Pseudomonadota</taxon>
        <taxon>Gammaproteobacteria</taxon>
        <taxon>Legionellales</taxon>
        <taxon>Legionellaceae</taxon>
        <taxon>Legionella</taxon>
    </lineage>
</organism>
<name>A0A378J3H1_9GAMM</name>
<feature type="signal peptide" evidence="1">
    <location>
        <begin position="1"/>
        <end position="23"/>
    </location>
</feature>
<reference evidence="2 4" key="1">
    <citation type="submission" date="2015-11" db="EMBL/GenBank/DDBJ databases">
        <title>Genomic analysis of 38 Legionella species identifies large and diverse effector repertoires.</title>
        <authorList>
            <person name="Burstein D."/>
            <person name="Amaro F."/>
            <person name="Zusman T."/>
            <person name="Lifshitz Z."/>
            <person name="Cohen O."/>
            <person name="Gilbert J.A."/>
            <person name="Pupko T."/>
            <person name="Shuman H.A."/>
            <person name="Segal G."/>
        </authorList>
    </citation>
    <scope>NUCLEOTIDE SEQUENCE [LARGE SCALE GENOMIC DNA]</scope>
    <source>
        <strain evidence="2 4">Lyon 8420412</strain>
    </source>
</reference>
<evidence type="ECO:0000313" key="5">
    <source>
        <dbReference type="Proteomes" id="UP000254476"/>
    </source>
</evidence>
<feature type="chain" id="PRO_5016938229" evidence="1">
    <location>
        <begin position="24"/>
        <end position="124"/>
    </location>
</feature>
<keyword evidence="1" id="KW-0732">Signal</keyword>
<evidence type="ECO:0000313" key="3">
    <source>
        <dbReference type="EMBL" id="STX42059.1"/>
    </source>
</evidence>